<dbReference type="Gene3D" id="3.30.750.24">
    <property type="entry name" value="STAS domain"/>
    <property type="match status" value="1"/>
</dbReference>
<dbReference type="AlphaFoldDB" id="A0A5C1A180"/>
<evidence type="ECO:0000256" key="3">
    <source>
        <dbReference type="ARBA" id="ARBA00022989"/>
    </source>
</evidence>
<feature type="transmembrane region" description="Helical" evidence="5">
    <location>
        <begin position="31"/>
        <end position="55"/>
    </location>
</feature>
<feature type="transmembrane region" description="Helical" evidence="5">
    <location>
        <begin position="349"/>
        <end position="368"/>
    </location>
</feature>
<feature type="transmembrane region" description="Helical" evidence="5">
    <location>
        <begin position="275"/>
        <end position="299"/>
    </location>
</feature>
<dbReference type="GO" id="GO:0016020">
    <property type="term" value="C:membrane"/>
    <property type="evidence" value="ECO:0007669"/>
    <property type="project" value="UniProtKB-SubCell"/>
</dbReference>
<evidence type="ECO:0000313" key="8">
    <source>
        <dbReference type="Proteomes" id="UP000322553"/>
    </source>
</evidence>
<dbReference type="RefSeq" id="WP_149054543.1">
    <property type="nucleotide sequence ID" value="NZ_CP043420.1"/>
</dbReference>
<evidence type="ECO:0000313" key="7">
    <source>
        <dbReference type="EMBL" id="QEL11697.1"/>
    </source>
</evidence>
<feature type="transmembrane region" description="Helical" evidence="5">
    <location>
        <begin position="181"/>
        <end position="202"/>
    </location>
</feature>
<organism evidence="7 8">
    <name type="scientific">Kushneria phosphatilytica</name>
    <dbReference type="NCBI Taxonomy" id="657387"/>
    <lineage>
        <taxon>Bacteria</taxon>
        <taxon>Pseudomonadati</taxon>
        <taxon>Pseudomonadota</taxon>
        <taxon>Gammaproteobacteria</taxon>
        <taxon>Oceanospirillales</taxon>
        <taxon>Halomonadaceae</taxon>
        <taxon>Kushneria</taxon>
    </lineage>
</organism>
<sequence>MTQHERRAPRRWLPILDWGRHYSGRLLGDDLLAALIVTLMLVPQALAYAMLAGLPPVTGLYASLLPLLLYTLLGSSSSLSVGPMAVVSLMTAAALNRITDQGLADPVTAALVLALLSGGILLVMGLCRMGFLVNFLSRPVMTGFISASGILIAASQLKHLLGIELSGATLPTLLAQLPEAIHGISPATMSIGGGSLLLLWSVRHRGRSILQHCGLSPRSAGMLVRLAPIMTIALAALIAGAAGWLGHQVAVIGEIPAGLPPLTLPQWQPELWQTLLWPAVLISIVGYVESVSVAQALAVRRGERLDPDQELIGLGGANMAAAVTGGMPITGGFSRSVVNFDAGARTPAAGAFTALGILLVMLLFAPWLRELPMATLAATIVVAVLSLVDLPAFVRVWRYSRGEGIAMLATLLTTLLLGVEIGILVGVGMSLALHLYGTSRPHSAEVGRIPGTEHFRNIHRHAVETDAHVAILRVDESLYFANVRYLEDLVTTVIHREPPPRDLVLACQAINVIDATALENLEALNQRLKEVGIGLHLAEVKGPVMDRLNGTGLLASLNGQVFLSTFEAWCQLHGHASTPLTHPDIATSSLTSDHTAVR</sequence>
<dbReference type="PROSITE" id="PS50801">
    <property type="entry name" value="STAS"/>
    <property type="match status" value="1"/>
</dbReference>
<evidence type="ECO:0000256" key="1">
    <source>
        <dbReference type="ARBA" id="ARBA00004141"/>
    </source>
</evidence>
<protein>
    <submittedName>
        <fullName evidence="7">Sulfate permease</fullName>
    </submittedName>
</protein>
<dbReference type="SUPFAM" id="SSF52091">
    <property type="entry name" value="SpoIIaa-like"/>
    <property type="match status" value="1"/>
</dbReference>
<proteinExistence type="predicted"/>
<dbReference type="NCBIfam" id="TIGR00815">
    <property type="entry name" value="sulP"/>
    <property type="match status" value="1"/>
</dbReference>
<feature type="transmembrane region" description="Helical" evidence="5">
    <location>
        <begin position="223"/>
        <end position="245"/>
    </location>
</feature>
<dbReference type="InterPro" id="IPR011547">
    <property type="entry name" value="SLC26A/SulP_dom"/>
</dbReference>
<dbReference type="CDD" id="cd07042">
    <property type="entry name" value="STAS_SulP_like_sulfate_transporter"/>
    <property type="match status" value="1"/>
</dbReference>
<name>A0A5C1A180_9GAMM</name>
<evidence type="ECO:0000256" key="2">
    <source>
        <dbReference type="ARBA" id="ARBA00022692"/>
    </source>
</evidence>
<reference evidence="7 8" key="1">
    <citation type="submission" date="2019-08" db="EMBL/GenBank/DDBJ databases">
        <title>Complete genome sequence of Kushneria sp. YCWA18, a halophilic phosphate-solubilizing bacterium isolated from Daqiao saltern in China.</title>
        <authorList>
            <person name="Du G.-X."/>
            <person name="Qu L.-Y."/>
        </authorList>
    </citation>
    <scope>NUCLEOTIDE SEQUENCE [LARGE SCALE GENOMIC DNA]</scope>
    <source>
        <strain evidence="7 8">YCWA18</strain>
    </source>
</reference>
<comment type="subcellular location">
    <subcellularLocation>
        <location evidence="1">Membrane</location>
        <topology evidence="1">Multi-pass membrane protein</topology>
    </subcellularLocation>
</comment>
<dbReference type="Proteomes" id="UP000322553">
    <property type="component" value="Chromosome"/>
</dbReference>
<feature type="transmembrane region" description="Helical" evidence="5">
    <location>
        <begin position="107"/>
        <end position="127"/>
    </location>
</feature>
<dbReference type="InterPro" id="IPR002645">
    <property type="entry name" value="STAS_dom"/>
</dbReference>
<dbReference type="EMBL" id="CP043420">
    <property type="protein sequence ID" value="QEL11697.1"/>
    <property type="molecule type" value="Genomic_DNA"/>
</dbReference>
<dbReference type="KEGG" id="kuy:FY550_11480"/>
<accession>A0A5C1A180</accession>
<dbReference type="Pfam" id="PF01740">
    <property type="entry name" value="STAS"/>
    <property type="match status" value="1"/>
</dbReference>
<keyword evidence="8" id="KW-1185">Reference proteome</keyword>
<feature type="transmembrane region" description="Helical" evidence="5">
    <location>
        <begin position="406"/>
        <end position="433"/>
    </location>
</feature>
<feature type="transmembrane region" description="Helical" evidence="5">
    <location>
        <begin position="375"/>
        <end position="394"/>
    </location>
</feature>
<feature type="transmembrane region" description="Helical" evidence="5">
    <location>
        <begin position="311"/>
        <end position="329"/>
    </location>
</feature>
<dbReference type="PANTHER" id="PTHR11814">
    <property type="entry name" value="SULFATE TRANSPORTER"/>
    <property type="match status" value="1"/>
</dbReference>
<feature type="domain" description="STAS" evidence="6">
    <location>
        <begin position="459"/>
        <end position="553"/>
    </location>
</feature>
<keyword evidence="3 5" id="KW-1133">Transmembrane helix</keyword>
<keyword evidence="4 5" id="KW-0472">Membrane</keyword>
<dbReference type="GO" id="GO:0055085">
    <property type="term" value="P:transmembrane transport"/>
    <property type="evidence" value="ECO:0007669"/>
    <property type="project" value="InterPro"/>
</dbReference>
<dbReference type="Pfam" id="PF00916">
    <property type="entry name" value="Sulfate_transp"/>
    <property type="match status" value="1"/>
</dbReference>
<evidence type="ECO:0000259" key="6">
    <source>
        <dbReference type="PROSITE" id="PS50801"/>
    </source>
</evidence>
<evidence type="ECO:0000256" key="5">
    <source>
        <dbReference type="SAM" id="Phobius"/>
    </source>
</evidence>
<evidence type="ECO:0000256" key="4">
    <source>
        <dbReference type="ARBA" id="ARBA00023136"/>
    </source>
</evidence>
<dbReference type="InterPro" id="IPR001902">
    <property type="entry name" value="SLC26A/SulP_fam"/>
</dbReference>
<keyword evidence="2 5" id="KW-0812">Transmembrane</keyword>
<gene>
    <name evidence="7" type="primary">sulP</name>
    <name evidence="7" type="ORF">FY550_11480</name>
</gene>
<feature type="transmembrane region" description="Helical" evidence="5">
    <location>
        <begin position="67"/>
        <end position="95"/>
    </location>
</feature>
<dbReference type="InterPro" id="IPR036513">
    <property type="entry name" value="STAS_dom_sf"/>
</dbReference>